<proteinExistence type="inferred from homology"/>
<keyword evidence="7" id="KW-1185">Reference proteome</keyword>
<name>A0A8H5BF36_9AGAR</name>
<dbReference type="InterPro" id="IPR013520">
    <property type="entry name" value="Ribonucl_H"/>
</dbReference>
<gene>
    <name evidence="6" type="ORF">D9619_001968</name>
</gene>
<dbReference type="OrthoDB" id="270189at2759"/>
<evidence type="ECO:0000313" key="6">
    <source>
        <dbReference type="EMBL" id="KAF5321918.1"/>
    </source>
</evidence>
<dbReference type="InterPro" id="IPR036397">
    <property type="entry name" value="RNaseH_sf"/>
</dbReference>
<keyword evidence="2" id="KW-0540">Nuclease</keyword>
<evidence type="ECO:0000256" key="1">
    <source>
        <dbReference type="ARBA" id="ARBA00009921"/>
    </source>
</evidence>
<organism evidence="6 7">
    <name type="scientific">Psilocybe cf. subviscida</name>
    <dbReference type="NCBI Taxonomy" id="2480587"/>
    <lineage>
        <taxon>Eukaryota</taxon>
        <taxon>Fungi</taxon>
        <taxon>Dikarya</taxon>
        <taxon>Basidiomycota</taxon>
        <taxon>Agaricomycotina</taxon>
        <taxon>Agaricomycetes</taxon>
        <taxon>Agaricomycetidae</taxon>
        <taxon>Agaricales</taxon>
        <taxon>Agaricineae</taxon>
        <taxon>Strophariaceae</taxon>
        <taxon>Psilocybe</taxon>
    </lineage>
</organism>
<sequence length="223" mass="25370">MLRVFPAIRNNAFSFRRLYHYTPRQGIYTYNYYQKSPMPKGPLNFNAGPLVWIDCEMTGLNPQKDKIIEIAVLITNGNLDIVDEGLEYVIKTDKALLDGMDDWCTEQHGRSGLTKACLESPHTMESVSKSVLEYIKKWVPTERIGVLAGNSVHADRMFLAAQMPEIIDHLHYRIVGTLASLVRASRHPSAALDDIRGSIKELQWYRENVFVNPSAVQHKTLPK</sequence>
<dbReference type="InterPro" id="IPR012337">
    <property type="entry name" value="RNaseH-like_sf"/>
</dbReference>
<evidence type="ECO:0000313" key="7">
    <source>
        <dbReference type="Proteomes" id="UP000567179"/>
    </source>
</evidence>
<evidence type="ECO:0000256" key="4">
    <source>
        <dbReference type="ARBA" id="ARBA00022839"/>
    </source>
</evidence>
<dbReference type="SUPFAM" id="SSF53098">
    <property type="entry name" value="Ribonuclease H-like"/>
    <property type="match status" value="1"/>
</dbReference>
<reference evidence="6 7" key="1">
    <citation type="journal article" date="2020" name="ISME J.">
        <title>Uncovering the hidden diversity of litter-decomposition mechanisms in mushroom-forming fungi.</title>
        <authorList>
            <person name="Floudas D."/>
            <person name="Bentzer J."/>
            <person name="Ahren D."/>
            <person name="Johansson T."/>
            <person name="Persson P."/>
            <person name="Tunlid A."/>
        </authorList>
    </citation>
    <scope>NUCLEOTIDE SEQUENCE [LARGE SCALE GENOMIC DNA]</scope>
    <source>
        <strain evidence="6 7">CBS 101986</strain>
    </source>
</reference>
<keyword evidence="4" id="KW-0269">Exonuclease</keyword>
<feature type="domain" description="Exonuclease" evidence="5">
    <location>
        <begin position="49"/>
        <end position="211"/>
    </location>
</feature>
<dbReference type="GO" id="GO:0000175">
    <property type="term" value="F:3'-5'-RNA exonuclease activity"/>
    <property type="evidence" value="ECO:0007669"/>
    <property type="project" value="InterPro"/>
</dbReference>
<dbReference type="PANTHER" id="PTHR11046">
    <property type="entry name" value="OLIGORIBONUCLEASE, MITOCHONDRIAL"/>
    <property type="match status" value="1"/>
</dbReference>
<comment type="caution">
    <text evidence="6">The sequence shown here is derived from an EMBL/GenBank/DDBJ whole genome shotgun (WGS) entry which is preliminary data.</text>
</comment>
<evidence type="ECO:0000259" key="5">
    <source>
        <dbReference type="SMART" id="SM00479"/>
    </source>
</evidence>
<dbReference type="EMBL" id="JAACJJ010000028">
    <property type="protein sequence ID" value="KAF5321918.1"/>
    <property type="molecule type" value="Genomic_DNA"/>
</dbReference>
<dbReference type="SMART" id="SM00479">
    <property type="entry name" value="EXOIII"/>
    <property type="match status" value="1"/>
</dbReference>
<protein>
    <recommendedName>
        <fullName evidence="5">Exonuclease domain-containing protein</fullName>
    </recommendedName>
</protein>
<accession>A0A8H5BF36</accession>
<dbReference type="InterPro" id="IPR022894">
    <property type="entry name" value="Oligoribonuclease"/>
</dbReference>
<dbReference type="NCBIfam" id="NF003765">
    <property type="entry name" value="PRK05359.1"/>
    <property type="match status" value="1"/>
</dbReference>
<dbReference type="Gene3D" id="3.30.420.10">
    <property type="entry name" value="Ribonuclease H-like superfamily/Ribonuclease H"/>
    <property type="match status" value="1"/>
</dbReference>
<comment type="similarity">
    <text evidence="1">Belongs to the oligoribonuclease family.</text>
</comment>
<dbReference type="CDD" id="cd06135">
    <property type="entry name" value="Orn"/>
    <property type="match status" value="1"/>
</dbReference>
<dbReference type="GO" id="GO:0005739">
    <property type="term" value="C:mitochondrion"/>
    <property type="evidence" value="ECO:0007669"/>
    <property type="project" value="TreeGrafter"/>
</dbReference>
<dbReference type="AlphaFoldDB" id="A0A8H5BF36"/>
<evidence type="ECO:0000256" key="3">
    <source>
        <dbReference type="ARBA" id="ARBA00022801"/>
    </source>
</evidence>
<keyword evidence="3" id="KW-0378">Hydrolase</keyword>
<dbReference type="PANTHER" id="PTHR11046:SF0">
    <property type="entry name" value="OLIGORIBONUCLEASE, MITOCHONDRIAL"/>
    <property type="match status" value="1"/>
</dbReference>
<dbReference type="Proteomes" id="UP000567179">
    <property type="component" value="Unassembled WGS sequence"/>
</dbReference>
<dbReference type="GO" id="GO:0003676">
    <property type="term" value="F:nucleic acid binding"/>
    <property type="evidence" value="ECO:0007669"/>
    <property type="project" value="InterPro"/>
</dbReference>
<dbReference type="Pfam" id="PF00929">
    <property type="entry name" value="RNase_T"/>
    <property type="match status" value="1"/>
</dbReference>
<evidence type="ECO:0000256" key="2">
    <source>
        <dbReference type="ARBA" id="ARBA00022722"/>
    </source>
</evidence>